<reference evidence="1" key="1">
    <citation type="journal article" date="2022" name="Int. J. Mol. Sci.">
        <title>Draft Genome of Tanacetum Coccineum: Genomic Comparison of Closely Related Tanacetum-Family Plants.</title>
        <authorList>
            <person name="Yamashiro T."/>
            <person name="Shiraishi A."/>
            <person name="Nakayama K."/>
            <person name="Satake H."/>
        </authorList>
    </citation>
    <scope>NUCLEOTIDE SEQUENCE</scope>
</reference>
<proteinExistence type="predicted"/>
<dbReference type="Proteomes" id="UP001151760">
    <property type="component" value="Unassembled WGS sequence"/>
</dbReference>
<accession>A0ABQ5D567</accession>
<reference evidence="1" key="2">
    <citation type="submission" date="2022-01" db="EMBL/GenBank/DDBJ databases">
        <authorList>
            <person name="Yamashiro T."/>
            <person name="Shiraishi A."/>
            <person name="Satake H."/>
            <person name="Nakayama K."/>
        </authorList>
    </citation>
    <scope>NUCLEOTIDE SEQUENCE</scope>
</reference>
<gene>
    <name evidence="1" type="ORF">Tco_0924865</name>
</gene>
<evidence type="ECO:0000313" key="1">
    <source>
        <dbReference type="EMBL" id="GJT34446.1"/>
    </source>
</evidence>
<evidence type="ECO:0000313" key="2">
    <source>
        <dbReference type="Proteomes" id="UP001151760"/>
    </source>
</evidence>
<organism evidence="1 2">
    <name type="scientific">Tanacetum coccineum</name>
    <dbReference type="NCBI Taxonomy" id="301880"/>
    <lineage>
        <taxon>Eukaryota</taxon>
        <taxon>Viridiplantae</taxon>
        <taxon>Streptophyta</taxon>
        <taxon>Embryophyta</taxon>
        <taxon>Tracheophyta</taxon>
        <taxon>Spermatophyta</taxon>
        <taxon>Magnoliopsida</taxon>
        <taxon>eudicotyledons</taxon>
        <taxon>Gunneridae</taxon>
        <taxon>Pentapetalae</taxon>
        <taxon>asterids</taxon>
        <taxon>campanulids</taxon>
        <taxon>Asterales</taxon>
        <taxon>Asteraceae</taxon>
        <taxon>Asteroideae</taxon>
        <taxon>Anthemideae</taxon>
        <taxon>Anthemidinae</taxon>
        <taxon>Tanacetum</taxon>
    </lineage>
</organism>
<sequence length="484" mass="53727">MFGTSSFMFLGRISAEIQFLVKDSDVVGSRTIGAVGVQVEKLARECNQQQADSGSGYYVMRWIKMCGIRGSGVLENNVLELHLIDFMFVSVGYEKCGYGSWFDSYSIAPSFFQLSQSLVHKGIAQVTSWLGLIVDSRARISIYTLVNEFTLIDRKAGAECTFQLSTITRSERVNRNECISGRVLCKGESCVQEMLWMLKSVSPEQFITVANSIGAAKTQDRKQPVVKVTSDPYVTVSVASEFFLVKDSDVVGSRTIGAVGVQVEKLARECNQQQADSGSGYYVMRWMYDFVNTHQIHFPKTAHMELEKDNLLKRSMIITKWWAKHQGHIVNIRAGLTGYSMEIMTLATSSHGGGLAHSHGYNPFGPPLGGDSRGFTGFYHQFRRPLHGGGRGFMPLLYDNQYGPPCGPMASMSNVSHVFVSASFQPFSHQFRTPHGGDGPRFMRNVFHMLRAEATSFQPLAGHEEQVEAAAPLDDFPPLNISNQ</sequence>
<keyword evidence="2" id="KW-1185">Reference proteome</keyword>
<protein>
    <submittedName>
        <fullName evidence="1">Phospholipase D gamma 1-like protein</fullName>
    </submittedName>
</protein>
<dbReference type="EMBL" id="BQNB010014964">
    <property type="protein sequence ID" value="GJT34446.1"/>
    <property type="molecule type" value="Genomic_DNA"/>
</dbReference>
<comment type="caution">
    <text evidence="1">The sequence shown here is derived from an EMBL/GenBank/DDBJ whole genome shotgun (WGS) entry which is preliminary data.</text>
</comment>
<name>A0ABQ5D567_9ASTR</name>